<evidence type="ECO:0000256" key="2">
    <source>
        <dbReference type="ARBA" id="ARBA00023315"/>
    </source>
</evidence>
<evidence type="ECO:0000313" key="5">
    <source>
        <dbReference type="Proteomes" id="UP001595829"/>
    </source>
</evidence>
<evidence type="ECO:0000313" key="4">
    <source>
        <dbReference type="EMBL" id="MFC5022223.1"/>
    </source>
</evidence>
<dbReference type="RefSeq" id="WP_345692644.1">
    <property type="nucleotide sequence ID" value="NZ_BAABIT010000001.1"/>
</dbReference>
<accession>A0ABV9XBU3</accession>
<dbReference type="GO" id="GO:0016746">
    <property type="term" value="F:acyltransferase activity"/>
    <property type="evidence" value="ECO:0007669"/>
    <property type="project" value="UniProtKB-KW"/>
</dbReference>
<feature type="domain" description="N-acetyltransferase" evidence="3">
    <location>
        <begin position="126"/>
        <end position="279"/>
    </location>
</feature>
<organism evidence="4 5">
    <name type="scientific">Streptomyces coeruleoprunus</name>
    <dbReference type="NCBI Taxonomy" id="285563"/>
    <lineage>
        <taxon>Bacteria</taxon>
        <taxon>Bacillati</taxon>
        <taxon>Actinomycetota</taxon>
        <taxon>Actinomycetes</taxon>
        <taxon>Kitasatosporales</taxon>
        <taxon>Streptomycetaceae</taxon>
        <taxon>Streptomyces</taxon>
    </lineage>
</organism>
<comment type="caution">
    <text evidence="4">The sequence shown here is derived from an EMBL/GenBank/DDBJ whole genome shotgun (WGS) entry which is preliminary data.</text>
</comment>
<dbReference type="Proteomes" id="UP001595829">
    <property type="component" value="Unassembled WGS sequence"/>
</dbReference>
<gene>
    <name evidence="4" type="ORF">ACFPM3_08745</name>
</gene>
<dbReference type="Pfam" id="PF00583">
    <property type="entry name" value="Acetyltransf_1"/>
    <property type="match status" value="2"/>
</dbReference>
<proteinExistence type="predicted"/>
<dbReference type="PANTHER" id="PTHR43877:SF2">
    <property type="entry name" value="AMINOALKYLPHOSPHONATE N-ACETYLTRANSFERASE-RELATED"/>
    <property type="match status" value="1"/>
</dbReference>
<feature type="domain" description="N-acetyltransferase" evidence="3">
    <location>
        <begin position="1"/>
        <end position="129"/>
    </location>
</feature>
<dbReference type="SUPFAM" id="SSF55729">
    <property type="entry name" value="Acyl-CoA N-acyltransferases (Nat)"/>
    <property type="match status" value="2"/>
</dbReference>
<keyword evidence="2 4" id="KW-0012">Acyltransferase</keyword>
<dbReference type="InterPro" id="IPR016181">
    <property type="entry name" value="Acyl_CoA_acyltransferase"/>
</dbReference>
<evidence type="ECO:0000259" key="3">
    <source>
        <dbReference type="PROSITE" id="PS51186"/>
    </source>
</evidence>
<dbReference type="CDD" id="cd04301">
    <property type="entry name" value="NAT_SF"/>
    <property type="match status" value="1"/>
</dbReference>
<dbReference type="PROSITE" id="PS51186">
    <property type="entry name" value="GNAT"/>
    <property type="match status" value="2"/>
</dbReference>
<evidence type="ECO:0000256" key="1">
    <source>
        <dbReference type="ARBA" id="ARBA00022679"/>
    </source>
</evidence>
<dbReference type="InterPro" id="IPR050832">
    <property type="entry name" value="Bact_Acetyltransf"/>
</dbReference>
<name>A0ABV9XBU3_9ACTN</name>
<dbReference type="PANTHER" id="PTHR43877">
    <property type="entry name" value="AMINOALKYLPHOSPHONATE N-ACETYLTRANSFERASE-RELATED-RELATED"/>
    <property type="match status" value="1"/>
</dbReference>
<dbReference type="Gene3D" id="3.40.630.30">
    <property type="match status" value="2"/>
</dbReference>
<reference evidence="5" key="1">
    <citation type="journal article" date="2019" name="Int. J. Syst. Evol. Microbiol.">
        <title>The Global Catalogue of Microorganisms (GCM) 10K type strain sequencing project: providing services to taxonomists for standard genome sequencing and annotation.</title>
        <authorList>
            <consortium name="The Broad Institute Genomics Platform"/>
            <consortium name="The Broad Institute Genome Sequencing Center for Infectious Disease"/>
            <person name="Wu L."/>
            <person name="Ma J."/>
        </authorList>
    </citation>
    <scope>NUCLEOTIDE SEQUENCE [LARGE SCALE GENOMIC DNA]</scope>
    <source>
        <strain evidence="5">CGMCC 4.1648</strain>
    </source>
</reference>
<keyword evidence="5" id="KW-1185">Reference proteome</keyword>
<keyword evidence="1 4" id="KW-0808">Transferase</keyword>
<dbReference type="EMBL" id="JBHSJD010000006">
    <property type="protein sequence ID" value="MFC5022223.1"/>
    <property type="molecule type" value="Genomic_DNA"/>
</dbReference>
<dbReference type="EC" id="2.3.1.-" evidence="4"/>
<sequence length="279" mass="30250">MTTTLRPSGPLQQADDGSQSRAYEVCVNSRPVGAVDIATVPASGQGVGTIRGLHIKPADRRRGRGTVAALAAEEVLRGWRCDRIQITVPSDAAAALRLATSLGYTERSRTMLKALRGTGPETPDGLTIRPMDGAEFEAWQAMAVEEYARSWTARGIPEDQARAKAEASHRELLPDGLATRGAHLRVALRDGVTVGHLWVGQRQLNPGERVAYVWDVGVAESQRGKGYGRSLMLCAERIARESGARQLGLHVFADNAPARHLYESLGYRATHVHGAKRLY</sequence>
<protein>
    <submittedName>
        <fullName evidence="4">GNAT family N-acetyltransferase</fullName>
        <ecNumber evidence="4">2.3.1.-</ecNumber>
    </submittedName>
</protein>
<dbReference type="InterPro" id="IPR000182">
    <property type="entry name" value="GNAT_dom"/>
</dbReference>